<keyword evidence="2" id="KW-0472">Membrane</keyword>
<proteinExistence type="predicted"/>
<dbReference type="InterPro" id="IPR035445">
    <property type="entry name" value="GYF-like_dom_sf"/>
</dbReference>
<keyword evidence="2" id="KW-1133">Transmembrane helix</keyword>
<dbReference type="Proteomes" id="UP000557872">
    <property type="component" value="Unassembled WGS sequence"/>
</dbReference>
<reference evidence="4 5" key="1">
    <citation type="submission" date="2020-07" db="EMBL/GenBank/DDBJ databases">
        <title>Roseicoccus Jingziensis gen. nov., sp. nov., isolated from coastal seawater.</title>
        <authorList>
            <person name="Feng X."/>
        </authorList>
    </citation>
    <scope>NUCLEOTIDE SEQUENCE [LARGE SCALE GENOMIC DNA]</scope>
    <source>
        <strain evidence="4 5">N1E253</strain>
    </source>
</reference>
<sequence>MSNTQEWHYTDSSGQQQGPISADALQQLAINGSITTETQVWTEGMDEWAPASQVEGLISEQAPAPDTHAHEPQINLSPQASGINLGPSIQAKPMGQSLTTQYSQPKKSPAKWIVSAVILALAIAGGIYLANSGGDDEPKTTLGLETYTKANERLSACKTGSAFGNSSHAGTIGKQFLATINPPKAKAESDAAAATMKEASNNDKKSSEANASDDAEKKPSAPEKIELALHCQTSEVDGEKAVALLIKIPNLHNLDPAAKQALLDRLWASARLSLANTPYGNDQTKLLVALRGLTSYDCLMSGVPAMTQAPEKQPREGLAKTWKGKDAELKLPPFFIEKQ</sequence>
<accession>A0A851GMZ6</accession>
<keyword evidence="5" id="KW-1185">Reference proteome</keyword>
<evidence type="ECO:0000259" key="3">
    <source>
        <dbReference type="Pfam" id="PF14237"/>
    </source>
</evidence>
<name>A0A851GMZ6_9BACT</name>
<evidence type="ECO:0000313" key="5">
    <source>
        <dbReference type="Proteomes" id="UP000557872"/>
    </source>
</evidence>
<dbReference type="EMBL" id="JACBAZ010000004">
    <property type="protein sequence ID" value="NWK56397.1"/>
    <property type="molecule type" value="Genomic_DNA"/>
</dbReference>
<feature type="transmembrane region" description="Helical" evidence="2">
    <location>
        <begin position="112"/>
        <end position="130"/>
    </location>
</feature>
<dbReference type="Gene3D" id="3.30.1490.40">
    <property type="match status" value="1"/>
</dbReference>
<feature type="domain" description="GYF" evidence="3">
    <location>
        <begin position="7"/>
        <end position="57"/>
    </location>
</feature>
<dbReference type="AlphaFoldDB" id="A0A851GMZ6"/>
<feature type="region of interest" description="Disordered" evidence="1">
    <location>
        <begin position="64"/>
        <end position="87"/>
    </location>
</feature>
<evidence type="ECO:0000256" key="2">
    <source>
        <dbReference type="SAM" id="Phobius"/>
    </source>
</evidence>
<organism evidence="4 5">
    <name type="scientific">Oceaniferula marina</name>
    <dbReference type="NCBI Taxonomy" id="2748318"/>
    <lineage>
        <taxon>Bacteria</taxon>
        <taxon>Pseudomonadati</taxon>
        <taxon>Verrucomicrobiota</taxon>
        <taxon>Verrucomicrobiia</taxon>
        <taxon>Verrucomicrobiales</taxon>
        <taxon>Verrucomicrobiaceae</taxon>
        <taxon>Oceaniferula</taxon>
    </lineage>
</organism>
<keyword evidence="2" id="KW-0812">Transmembrane</keyword>
<protein>
    <submittedName>
        <fullName evidence="4">DUF4339 domain-containing protein</fullName>
    </submittedName>
</protein>
<feature type="compositionally biased region" description="Low complexity" evidence="1">
    <location>
        <begin position="190"/>
        <end position="199"/>
    </location>
</feature>
<dbReference type="InterPro" id="IPR025640">
    <property type="entry name" value="GYF_2"/>
</dbReference>
<dbReference type="Pfam" id="PF14237">
    <property type="entry name" value="GYF_2"/>
    <property type="match status" value="1"/>
</dbReference>
<feature type="region of interest" description="Disordered" evidence="1">
    <location>
        <begin position="187"/>
        <end position="221"/>
    </location>
</feature>
<evidence type="ECO:0000256" key="1">
    <source>
        <dbReference type="SAM" id="MobiDB-lite"/>
    </source>
</evidence>
<evidence type="ECO:0000313" key="4">
    <source>
        <dbReference type="EMBL" id="NWK56397.1"/>
    </source>
</evidence>
<dbReference type="RefSeq" id="WP_178933175.1">
    <property type="nucleotide sequence ID" value="NZ_JACBAZ010000004.1"/>
</dbReference>
<comment type="caution">
    <text evidence="4">The sequence shown here is derived from an EMBL/GenBank/DDBJ whole genome shotgun (WGS) entry which is preliminary data.</text>
</comment>
<gene>
    <name evidence="4" type="ORF">HW115_12305</name>
</gene>